<dbReference type="InterPro" id="IPR012677">
    <property type="entry name" value="Nucleotide-bd_a/b_plait_sf"/>
</dbReference>
<feature type="domain" description="RRM" evidence="5">
    <location>
        <begin position="148"/>
        <end position="231"/>
    </location>
</feature>
<feature type="domain" description="RRM" evidence="5">
    <location>
        <begin position="337"/>
        <end position="409"/>
    </location>
</feature>
<evidence type="ECO:0000256" key="2">
    <source>
        <dbReference type="ARBA" id="ARBA00023242"/>
    </source>
</evidence>
<feature type="region of interest" description="Disordered" evidence="4">
    <location>
        <begin position="620"/>
        <end position="673"/>
    </location>
</feature>
<comment type="subcellular location">
    <subcellularLocation>
        <location evidence="1">Nucleus</location>
    </subcellularLocation>
</comment>
<dbReference type="InterPro" id="IPR000504">
    <property type="entry name" value="RRM_dom"/>
</dbReference>
<dbReference type="PROSITE" id="PS50102">
    <property type="entry name" value="RRM"/>
    <property type="match status" value="9"/>
</dbReference>
<keyword evidence="3" id="KW-0694">RNA-binding</keyword>
<sequence>MMDEAKVAEVNDENLRSAGAQGEQHDEDKHEELEPVEGEEADHDSAGNEEKEDRASDVGPCLFIGGLNAKTNESDLRKYFEKYGTVTECSITRKKGRDGKEGRSRGFGFITMATMAETEVILEDSHMIDDKMVSLNVSRPLDAPERKLRLCISNLDIEKTTEETLAARFSQFGSVSSCSIGKEQVNGKMVSRGLGFVTMATEEDVQAVLNACVNGRQTVDGKSVQVKRAVSDKQLNDKFRRLWFGGLDKDRTTEADIEDYFSAFGTVTSCVIIRDPPATEAGECKSKGYGFICMANIVETSAILNHQGPHRIHDKELVFNRVFHRPSRMHLESHPIKEIYVSGLRDTTLTMDDLRAYFNTHANVQYITMIRPEGAARILLDNAEDAEKLAQMHDHFIKRHWLTVSMVDQPSPLPQSEKQDPSKKHTAKLKQSFQKKGSGYKLNHPRGRGAPLRGSHPSQGTRPGQGGYGRGAMEDYYFEEEPSHFGPIRGRGISHHAPRGRIPGSGGGNTGGWVFVENLYGESEQDFYPKRPPKGFRGKQGRGRGYSDQGGGRFTDAAGLGGGYSDEWGETGPVNKRRGRGRGHSRGWPYDTRLPFIFTVFLGNMESEEDVVMNDGREQEFQEDDMQEGDVDSEKESDQDEVGDEGQSDGEEGDEDRDELDEEIEDPRKLFIGGLHAKTTEDDMKEHFGAYGMVESCVVAKDKSFANRKGKGSAAKGFGFVTMSSAEEAQAVLKDKHTLHGRSVAVTISKPLTAPERKLRLIVSHLDKEKTTEESLQAYFSRFGTVTSCTISKEEVEGRMVSRGFGFVTMALQEEVDTILSENSHGRQLIDGTEVEVKQVHVDLSRAKRRQIYVGNLDPEKTTKADLREYFSQFGPVQDLKMPRKGRDTQAADKAYAFVRMCNQEDYEKVIKSHEGEHEHKINDRVLDVRRAGIVENNEKLRKFYVGDLNKEKTAETDLKEYFGTFGTIVECTLVRETSEVEGQEGASKGYAFLLMSSIEEVDAILKHPKPHVLHEKELVVNRASPHTLHRAMITERITKMNVTNLKGSEITADDLREYFSRHTSIVSIELPVHRKTGKQLGFAVIELGSHHDVEKLAIMHEHYIRDHRCVVTKFRRKDAEQRAKLKKKERKKRQEANRGRGRGFPRGGGRGGGGPPRGGRGHPQWNRGGGQVRGRGRGRGGWRGGGGGGWDNFGEYGDGYYQGWESSCGPMRGFRGRGRGFGNHDRWGGGGFDGWGDGYADNGWRGGFGNGWGRGPRAPWRGRGGPRGRPY</sequence>
<feature type="compositionally biased region" description="Acidic residues" evidence="4">
    <location>
        <begin position="621"/>
        <end position="665"/>
    </location>
</feature>
<proteinExistence type="predicted"/>
<feature type="domain" description="RRM" evidence="5">
    <location>
        <begin position="850"/>
        <end position="934"/>
    </location>
</feature>
<feature type="domain" description="RRM" evidence="5">
    <location>
        <begin position="1039"/>
        <end position="1118"/>
    </location>
</feature>
<dbReference type="RefSeq" id="XP_022086675.1">
    <property type="nucleotide sequence ID" value="XM_022230983.1"/>
</dbReference>
<feature type="compositionally biased region" description="Basic and acidic residues" evidence="4">
    <location>
        <begin position="43"/>
        <end position="56"/>
    </location>
</feature>
<dbReference type="Pfam" id="PF00076">
    <property type="entry name" value="RRM_1"/>
    <property type="match status" value="8"/>
</dbReference>
<evidence type="ECO:0000313" key="6">
    <source>
        <dbReference type="Proteomes" id="UP000694845"/>
    </source>
</evidence>
<dbReference type="GO" id="GO:0003723">
    <property type="term" value="F:RNA binding"/>
    <property type="evidence" value="ECO:0007669"/>
    <property type="project" value="UniProtKB-UniRule"/>
</dbReference>
<dbReference type="InterPro" id="IPR035979">
    <property type="entry name" value="RBD_domain_sf"/>
</dbReference>
<feature type="domain" description="RRM" evidence="5">
    <location>
        <begin position="60"/>
        <end position="140"/>
    </location>
</feature>
<keyword evidence="6" id="KW-1185">Reference proteome</keyword>
<dbReference type="GO" id="GO:0010468">
    <property type="term" value="P:regulation of gene expression"/>
    <property type="evidence" value="ECO:0007669"/>
    <property type="project" value="TreeGrafter"/>
</dbReference>
<dbReference type="PANTHER" id="PTHR48033">
    <property type="entry name" value="RNA-BINDING (RRM/RBD/RNP MOTIFS) FAMILY PROTEIN"/>
    <property type="match status" value="1"/>
</dbReference>
<feature type="region of interest" description="Disordered" evidence="4">
    <location>
        <begin position="1248"/>
        <end position="1272"/>
    </location>
</feature>
<feature type="domain" description="RRM" evidence="5">
    <location>
        <begin position="759"/>
        <end position="847"/>
    </location>
</feature>
<feature type="domain" description="RRM" evidence="5">
    <location>
        <begin position="942"/>
        <end position="1026"/>
    </location>
</feature>
<name>A0A8B7Y2Y5_ACAPL</name>
<protein>
    <submittedName>
        <fullName evidence="7">Uncharacterized protein LOC110977131</fullName>
    </submittedName>
</protein>
<dbReference type="AlphaFoldDB" id="A0A8B7Y2Y5"/>
<gene>
    <name evidence="7" type="primary">LOC110977131</name>
</gene>
<evidence type="ECO:0000256" key="4">
    <source>
        <dbReference type="SAM" id="MobiDB-lite"/>
    </source>
</evidence>
<dbReference type="Gene3D" id="3.30.70.330">
    <property type="match status" value="9"/>
</dbReference>
<feature type="region of interest" description="Disordered" evidence="4">
    <location>
        <begin position="1121"/>
        <end position="1189"/>
    </location>
</feature>
<feature type="region of interest" description="Disordered" evidence="4">
    <location>
        <begin position="1"/>
        <end position="58"/>
    </location>
</feature>
<feature type="region of interest" description="Disordered" evidence="4">
    <location>
        <begin position="408"/>
        <end position="472"/>
    </location>
</feature>
<dbReference type="KEGG" id="aplc:110977131"/>
<feature type="compositionally biased region" description="Gly residues" evidence="4">
    <location>
        <begin position="1145"/>
        <end position="1159"/>
    </location>
</feature>
<feature type="compositionally biased region" description="Gly residues" evidence="4">
    <location>
        <begin position="548"/>
        <end position="564"/>
    </location>
</feature>
<organism evidence="6 7">
    <name type="scientific">Acanthaster planci</name>
    <name type="common">Crown-of-thorns starfish</name>
    <dbReference type="NCBI Taxonomy" id="133434"/>
    <lineage>
        <taxon>Eukaryota</taxon>
        <taxon>Metazoa</taxon>
        <taxon>Echinodermata</taxon>
        <taxon>Eleutherozoa</taxon>
        <taxon>Asterozoa</taxon>
        <taxon>Asteroidea</taxon>
        <taxon>Valvatacea</taxon>
        <taxon>Valvatida</taxon>
        <taxon>Acanthasteridae</taxon>
        <taxon>Acanthaster</taxon>
    </lineage>
</organism>
<dbReference type="GO" id="GO:0005654">
    <property type="term" value="C:nucleoplasm"/>
    <property type="evidence" value="ECO:0007669"/>
    <property type="project" value="TreeGrafter"/>
</dbReference>
<feature type="domain" description="RRM" evidence="5">
    <location>
        <begin position="240"/>
        <end position="334"/>
    </location>
</feature>
<feature type="domain" description="RRM" evidence="5">
    <location>
        <begin position="668"/>
        <end position="751"/>
    </location>
</feature>
<accession>A0A8B7Y2Y5</accession>
<dbReference type="GO" id="GO:0000785">
    <property type="term" value="C:chromatin"/>
    <property type="evidence" value="ECO:0007669"/>
    <property type="project" value="TreeGrafter"/>
</dbReference>
<feature type="compositionally biased region" description="Basic and acidic residues" evidence="4">
    <location>
        <begin position="23"/>
        <end position="33"/>
    </location>
</feature>
<reference evidence="7" key="1">
    <citation type="submission" date="2025-08" db="UniProtKB">
        <authorList>
            <consortium name="RefSeq"/>
        </authorList>
    </citation>
    <scope>IDENTIFICATION</scope>
</reference>
<dbReference type="OrthoDB" id="5850064at2759"/>
<feature type="compositionally biased region" description="Basic and acidic residues" evidence="4">
    <location>
        <begin position="1"/>
        <end position="15"/>
    </location>
</feature>
<dbReference type="Proteomes" id="UP000694845">
    <property type="component" value="Unplaced"/>
</dbReference>
<feature type="region of interest" description="Disordered" evidence="4">
    <location>
        <begin position="525"/>
        <end position="588"/>
    </location>
</feature>
<dbReference type="GeneID" id="110977131"/>
<feature type="compositionally biased region" description="Basic residues" evidence="4">
    <location>
        <begin position="575"/>
        <end position="585"/>
    </location>
</feature>
<dbReference type="SUPFAM" id="SSF54928">
    <property type="entry name" value="RNA-binding domain, RBD"/>
    <property type="match status" value="8"/>
</dbReference>
<evidence type="ECO:0000256" key="1">
    <source>
        <dbReference type="ARBA" id="ARBA00004123"/>
    </source>
</evidence>
<evidence type="ECO:0000256" key="3">
    <source>
        <dbReference type="PROSITE-ProRule" id="PRU00176"/>
    </source>
</evidence>
<dbReference type="CDD" id="cd00590">
    <property type="entry name" value="RRM_SF"/>
    <property type="match status" value="1"/>
</dbReference>
<dbReference type="PANTHER" id="PTHR48033:SF10">
    <property type="entry name" value="RNA-BINDING PROTEIN SQUID"/>
    <property type="match status" value="1"/>
</dbReference>
<feature type="compositionally biased region" description="Basic residues" evidence="4">
    <location>
        <begin position="531"/>
        <end position="542"/>
    </location>
</feature>
<keyword evidence="2" id="KW-0539">Nucleus</keyword>
<evidence type="ECO:0000259" key="5">
    <source>
        <dbReference type="PROSITE" id="PS50102"/>
    </source>
</evidence>
<evidence type="ECO:0000313" key="7">
    <source>
        <dbReference type="RefSeq" id="XP_022086675.1"/>
    </source>
</evidence>
<dbReference type="SMART" id="SM00360">
    <property type="entry name" value="RRM"/>
    <property type="match status" value="9"/>
</dbReference>
<dbReference type="OMA" id="YFNTHAN"/>